<dbReference type="GO" id="GO:0005829">
    <property type="term" value="C:cytosol"/>
    <property type="evidence" value="ECO:0007669"/>
    <property type="project" value="TreeGrafter"/>
</dbReference>
<keyword evidence="2" id="KW-0808">Transferase</keyword>
<reference evidence="2 3" key="1">
    <citation type="submission" date="2018-06" db="EMBL/GenBank/DDBJ databases">
        <authorList>
            <consortium name="Pathogen Informatics"/>
            <person name="Doyle S."/>
        </authorList>
    </citation>
    <scope>NUCLEOTIDE SEQUENCE [LARGE SCALE GENOMIC DNA]</scope>
    <source>
        <strain evidence="2 3">NCTC9140</strain>
    </source>
</reference>
<gene>
    <name evidence="2" type="primary">glgB_2</name>
    <name evidence="2" type="ORF">NCTC9140_07619</name>
</gene>
<dbReference type="GO" id="GO:0003844">
    <property type="term" value="F:1,4-alpha-glucan branching enzyme activity"/>
    <property type="evidence" value="ECO:0007669"/>
    <property type="project" value="UniProtKB-EC"/>
</dbReference>
<dbReference type="AlphaFoldDB" id="A0A377U400"/>
<sequence>MIYRDYSRKAGEWIPNEYGGRENLEAIEFLRNTNRILGEQTPGAVTMAEESTDFAGVTRPPAGGGLGFWFKWNLGWMHDTLDYMKLDPVHRRYHHDKMTFGMLYNYTENFVLPLSHDEVVHGKKSILDRMPGDAWQKFANLRAYYGWLFAFPGKKLLFNGQ</sequence>
<dbReference type="Gene3D" id="3.20.20.80">
    <property type="entry name" value="Glycosidases"/>
    <property type="match status" value="1"/>
</dbReference>
<name>A0A377U400_KLEPN</name>
<dbReference type="EMBL" id="UGKQ01000007">
    <property type="protein sequence ID" value="STS85776.1"/>
    <property type="molecule type" value="Genomic_DNA"/>
</dbReference>
<accession>A0A377U400</accession>
<keyword evidence="2" id="KW-0328">Glycosyltransferase</keyword>
<dbReference type="PANTHER" id="PTHR43651:SF3">
    <property type="entry name" value="1,4-ALPHA-GLUCAN-BRANCHING ENZYME"/>
    <property type="match status" value="1"/>
</dbReference>
<protein>
    <submittedName>
        <fullName evidence="2">1,4-alpha-glucan (Glycogen) branching enzyme</fullName>
        <ecNumber evidence="2">2.4.1.18</ecNumber>
    </submittedName>
</protein>
<dbReference type="GO" id="GO:0005978">
    <property type="term" value="P:glycogen biosynthetic process"/>
    <property type="evidence" value="ECO:0007669"/>
    <property type="project" value="TreeGrafter"/>
</dbReference>
<dbReference type="SUPFAM" id="SSF51445">
    <property type="entry name" value="(Trans)glycosidases"/>
    <property type="match status" value="1"/>
</dbReference>
<evidence type="ECO:0000256" key="1">
    <source>
        <dbReference type="ARBA" id="ARBA00023277"/>
    </source>
</evidence>
<dbReference type="InterPro" id="IPR017853">
    <property type="entry name" value="GH"/>
</dbReference>
<evidence type="ECO:0000313" key="3">
    <source>
        <dbReference type="Proteomes" id="UP000254938"/>
    </source>
</evidence>
<evidence type="ECO:0000313" key="2">
    <source>
        <dbReference type="EMBL" id="STS85776.1"/>
    </source>
</evidence>
<dbReference type="EC" id="2.4.1.18" evidence="2"/>
<proteinExistence type="predicted"/>
<dbReference type="PANTHER" id="PTHR43651">
    <property type="entry name" value="1,4-ALPHA-GLUCAN-BRANCHING ENZYME"/>
    <property type="match status" value="1"/>
</dbReference>
<dbReference type="Proteomes" id="UP000254938">
    <property type="component" value="Unassembled WGS sequence"/>
</dbReference>
<keyword evidence="1" id="KW-0119">Carbohydrate metabolism</keyword>
<organism evidence="2 3">
    <name type="scientific">Klebsiella pneumoniae</name>
    <dbReference type="NCBI Taxonomy" id="573"/>
    <lineage>
        <taxon>Bacteria</taxon>
        <taxon>Pseudomonadati</taxon>
        <taxon>Pseudomonadota</taxon>
        <taxon>Gammaproteobacteria</taxon>
        <taxon>Enterobacterales</taxon>
        <taxon>Enterobacteriaceae</taxon>
        <taxon>Klebsiella/Raoultella group</taxon>
        <taxon>Klebsiella</taxon>
        <taxon>Klebsiella pneumoniae complex</taxon>
    </lineage>
</organism>